<name>A0A0L8ICB4_OCTBM</name>
<dbReference type="InterPro" id="IPR010285">
    <property type="entry name" value="DNA_helicase_pif1-like_DEAD"/>
</dbReference>
<keyword evidence="1" id="KW-0347">Helicase</keyword>
<dbReference type="InterPro" id="IPR027417">
    <property type="entry name" value="P-loop_NTPase"/>
</dbReference>
<accession>A0A0L8ICB4</accession>
<dbReference type="EMBL" id="KQ416020">
    <property type="protein sequence ID" value="KOF99102.1"/>
    <property type="molecule type" value="Genomic_DNA"/>
</dbReference>
<dbReference type="GO" id="GO:0043139">
    <property type="term" value="F:5'-3' DNA helicase activity"/>
    <property type="evidence" value="ECO:0007669"/>
    <property type="project" value="UniProtKB-EC"/>
</dbReference>
<dbReference type="GO" id="GO:0006281">
    <property type="term" value="P:DNA repair"/>
    <property type="evidence" value="ECO:0007669"/>
    <property type="project" value="UniProtKB-KW"/>
</dbReference>
<dbReference type="PANTHER" id="PTHR10492">
    <property type="match status" value="1"/>
</dbReference>
<sequence length="236" mass="26122">QQCPNADTGYHDLIYNQNTLLKMVGAALNTFGLPSSLRQDVNTHPPKLLLELLYDTDDLAGRAAFFYLDAPGGTGKSFVTQLILAKIRREKQIAVAIASSGIAATLLPGCRTAHSVFELPLDLVRAEVPTCNIGKNSEEAEVSEILQLRIGYPSMLIRNLIQPKQCNGTCLIIKSLTHHLIVTGRRKGENIFISSMQLCPSGSDMLFNFRRSHFPMRPCFAMSINAGIYCYFYIII</sequence>
<keyword evidence="1" id="KW-0234">DNA repair</keyword>
<feature type="non-terminal residue" evidence="3">
    <location>
        <position position="1"/>
    </location>
</feature>
<keyword evidence="1" id="KW-0547">Nucleotide-binding</keyword>
<keyword evidence="1" id="KW-0067">ATP-binding</keyword>
<evidence type="ECO:0000259" key="2">
    <source>
        <dbReference type="Pfam" id="PF05970"/>
    </source>
</evidence>
<dbReference type="Pfam" id="PF05970">
    <property type="entry name" value="PIF1"/>
    <property type="match status" value="1"/>
</dbReference>
<comment type="cofactor">
    <cofactor evidence="1">
        <name>Mg(2+)</name>
        <dbReference type="ChEBI" id="CHEBI:18420"/>
    </cofactor>
</comment>
<keyword evidence="1" id="KW-0378">Hydrolase</keyword>
<dbReference type="OrthoDB" id="10050764at2759"/>
<dbReference type="GO" id="GO:0005524">
    <property type="term" value="F:ATP binding"/>
    <property type="evidence" value="ECO:0007669"/>
    <property type="project" value="UniProtKB-KW"/>
</dbReference>
<evidence type="ECO:0000313" key="3">
    <source>
        <dbReference type="EMBL" id="KOF99102.1"/>
    </source>
</evidence>
<protein>
    <recommendedName>
        <fullName evidence="1">ATP-dependent DNA helicase</fullName>
        <ecNumber evidence="1">5.6.2.3</ecNumber>
    </recommendedName>
</protein>
<keyword evidence="1" id="KW-0233">DNA recombination</keyword>
<dbReference type="EC" id="5.6.2.3" evidence="1"/>
<dbReference type="Gene3D" id="3.40.50.300">
    <property type="entry name" value="P-loop containing nucleotide triphosphate hydrolases"/>
    <property type="match status" value="1"/>
</dbReference>
<evidence type="ECO:0000256" key="1">
    <source>
        <dbReference type="RuleBase" id="RU363044"/>
    </source>
</evidence>
<dbReference type="PANTHER" id="PTHR10492:SF57">
    <property type="entry name" value="ATP-DEPENDENT DNA HELICASE"/>
    <property type="match status" value="1"/>
</dbReference>
<dbReference type="GO" id="GO:0000723">
    <property type="term" value="P:telomere maintenance"/>
    <property type="evidence" value="ECO:0007669"/>
    <property type="project" value="InterPro"/>
</dbReference>
<comment type="catalytic activity">
    <reaction evidence="1">
        <text>ATP + H2O = ADP + phosphate + H(+)</text>
        <dbReference type="Rhea" id="RHEA:13065"/>
        <dbReference type="ChEBI" id="CHEBI:15377"/>
        <dbReference type="ChEBI" id="CHEBI:15378"/>
        <dbReference type="ChEBI" id="CHEBI:30616"/>
        <dbReference type="ChEBI" id="CHEBI:43474"/>
        <dbReference type="ChEBI" id="CHEBI:456216"/>
        <dbReference type="EC" id="5.6.2.3"/>
    </reaction>
</comment>
<proteinExistence type="inferred from homology"/>
<comment type="similarity">
    <text evidence="1">Belongs to the helicase family.</text>
</comment>
<organism evidence="3">
    <name type="scientific">Octopus bimaculoides</name>
    <name type="common">California two-spotted octopus</name>
    <dbReference type="NCBI Taxonomy" id="37653"/>
    <lineage>
        <taxon>Eukaryota</taxon>
        <taxon>Metazoa</taxon>
        <taxon>Spiralia</taxon>
        <taxon>Lophotrochozoa</taxon>
        <taxon>Mollusca</taxon>
        <taxon>Cephalopoda</taxon>
        <taxon>Coleoidea</taxon>
        <taxon>Octopodiformes</taxon>
        <taxon>Octopoda</taxon>
        <taxon>Incirrata</taxon>
        <taxon>Octopodidae</taxon>
        <taxon>Octopus</taxon>
    </lineage>
</organism>
<feature type="domain" description="DNA helicase Pif1-like DEAD-box helicase" evidence="2">
    <location>
        <begin position="63"/>
        <end position="144"/>
    </location>
</feature>
<dbReference type="GO" id="GO:0016887">
    <property type="term" value="F:ATP hydrolysis activity"/>
    <property type="evidence" value="ECO:0007669"/>
    <property type="project" value="RHEA"/>
</dbReference>
<gene>
    <name evidence="3" type="ORF">OCBIM_22020144mg</name>
</gene>
<reference evidence="3" key="1">
    <citation type="submission" date="2015-07" db="EMBL/GenBank/DDBJ databases">
        <title>MeaNS - Measles Nucleotide Surveillance Program.</title>
        <authorList>
            <person name="Tran T."/>
            <person name="Druce J."/>
        </authorList>
    </citation>
    <scope>NUCLEOTIDE SEQUENCE</scope>
    <source>
        <strain evidence="3">UCB-OBI-ISO-001</strain>
        <tissue evidence="3">Gonad</tissue>
    </source>
</reference>
<keyword evidence="1" id="KW-0227">DNA damage</keyword>
<dbReference type="AlphaFoldDB" id="A0A0L8ICB4"/>
<dbReference type="GO" id="GO:0006310">
    <property type="term" value="P:DNA recombination"/>
    <property type="evidence" value="ECO:0007669"/>
    <property type="project" value="UniProtKB-KW"/>
</dbReference>